<feature type="region of interest" description="Disordered" evidence="1">
    <location>
        <begin position="1"/>
        <end position="34"/>
    </location>
</feature>
<dbReference type="AlphaFoldDB" id="A0A382H052"/>
<protein>
    <submittedName>
        <fullName evidence="2">Uncharacterized protein</fullName>
    </submittedName>
</protein>
<reference evidence="2" key="1">
    <citation type="submission" date="2018-05" db="EMBL/GenBank/DDBJ databases">
        <authorList>
            <person name="Lanie J.A."/>
            <person name="Ng W.-L."/>
            <person name="Kazmierczak K.M."/>
            <person name="Andrzejewski T.M."/>
            <person name="Davidsen T.M."/>
            <person name="Wayne K.J."/>
            <person name="Tettelin H."/>
            <person name="Glass J.I."/>
            <person name="Rusch D."/>
            <person name="Podicherti R."/>
            <person name="Tsui H.-C.T."/>
            <person name="Winkler M.E."/>
        </authorList>
    </citation>
    <scope>NUCLEOTIDE SEQUENCE</scope>
</reference>
<accession>A0A382H052</accession>
<feature type="non-terminal residue" evidence="2">
    <location>
        <position position="1"/>
    </location>
</feature>
<sequence length="251" mass="28303">PALGFGHFRRPVPDHIAGRTGLLSGPRGPSGLHRQHPRILLRRTLRHRDAGPQLPLVGRHPHLRHGLGGDGVEAGGGDTTRIPPSLLGHRHRHRRHHGRFSVDRHLPRIHPWRHQLGQLAVRPHDDIHRKLDHPQCQQSGSGGAVAPVLRRRRCRPDGAADVCEEPFRWFPDSSHRSRRRLAPPGPIDLAVDLRRLALEGDHSQVRGATALYQAAPLLPGVGPRRLRHRRHLAHHRPLHRHDGQPADQHRL</sequence>
<evidence type="ECO:0000256" key="1">
    <source>
        <dbReference type="SAM" id="MobiDB-lite"/>
    </source>
</evidence>
<name>A0A382H052_9ZZZZ</name>
<dbReference type="EMBL" id="UINC01058357">
    <property type="protein sequence ID" value="SVB80522.1"/>
    <property type="molecule type" value="Genomic_DNA"/>
</dbReference>
<proteinExistence type="predicted"/>
<organism evidence="2">
    <name type="scientific">marine metagenome</name>
    <dbReference type="NCBI Taxonomy" id="408172"/>
    <lineage>
        <taxon>unclassified sequences</taxon>
        <taxon>metagenomes</taxon>
        <taxon>ecological metagenomes</taxon>
    </lineage>
</organism>
<evidence type="ECO:0000313" key="2">
    <source>
        <dbReference type="EMBL" id="SVB80522.1"/>
    </source>
</evidence>
<feature type="compositionally biased region" description="Low complexity" evidence="1">
    <location>
        <begin position="21"/>
        <end position="32"/>
    </location>
</feature>
<feature type="non-terminal residue" evidence="2">
    <location>
        <position position="251"/>
    </location>
</feature>
<gene>
    <name evidence="2" type="ORF">METZ01_LOCUS233376</name>
</gene>